<dbReference type="Ensembl" id="ENSSRHT00000060858.1">
    <property type="protein sequence ID" value="ENSSRHP00000059207.1"/>
    <property type="gene ID" value="ENSSRHG00000029666.1"/>
</dbReference>
<dbReference type="PANTHER" id="PTHR24173:SF91">
    <property type="entry name" value="ANKYRIN REPEAT DOMAIN-CONTAINING PROTEIN 33B"/>
    <property type="match status" value="1"/>
</dbReference>
<evidence type="ECO:0000313" key="4">
    <source>
        <dbReference type="Proteomes" id="UP000472270"/>
    </source>
</evidence>
<dbReference type="PANTHER" id="PTHR24173">
    <property type="entry name" value="ANKYRIN REPEAT CONTAINING"/>
    <property type="match status" value="1"/>
</dbReference>
<name>A0A673K8C3_9TELE</name>
<sequence length="171" mass="19299">MKAAIQGRAECVRSLMMTGGDIEARDFGRKRTPPEWALFTGRYEAANLMARLMEQPCAGQFCDSYQMEWPMLSKLVAHSKEPKSCWRKFSECICNLFTISMKTNPLDEGVMDYMVRMTTALASPFIATACHTVCPGSPPCVGKRRPAVQDILRRQRLAELKNLGPELSRFL</sequence>
<proteinExistence type="predicted"/>
<keyword evidence="4" id="KW-1185">Reference proteome</keyword>
<reference evidence="3" key="2">
    <citation type="submission" date="2025-09" db="UniProtKB">
        <authorList>
            <consortium name="Ensembl"/>
        </authorList>
    </citation>
    <scope>IDENTIFICATION</scope>
</reference>
<dbReference type="Proteomes" id="UP000472270">
    <property type="component" value="Unassembled WGS sequence"/>
</dbReference>
<accession>A0A673K8C3</accession>
<dbReference type="AlphaFoldDB" id="A0A673K8C3"/>
<keyword evidence="2" id="KW-0040">ANK repeat</keyword>
<reference evidence="3" key="1">
    <citation type="submission" date="2025-08" db="UniProtKB">
        <authorList>
            <consortium name="Ensembl"/>
        </authorList>
    </citation>
    <scope>IDENTIFICATION</scope>
</reference>
<evidence type="ECO:0000313" key="3">
    <source>
        <dbReference type="Ensembl" id="ENSSRHP00000059207.1"/>
    </source>
</evidence>
<evidence type="ECO:0000256" key="2">
    <source>
        <dbReference type="ARBA" id="ARBA00023043"/>
    </source>
</evidence>
<evidence type="ECO:0000256" key="1">
    <source>
        <dbReference type="ARBA" id="ARBA00022737"/>
    </source>
</evidence>
<protein>
    <submittedName>
        <fullName evidence="3">Ankyrin repeat domain 33Bb</fullName>
    </submittedName>
</protein>
<keyword evidence="1" id="KW-0677">Repeat</keyword>
<organism evidence="3 4">
    <name type="scientific">Sinocyclocheilus rhinocerous</name>
    <dbReference type="NCBI Taxonomy" id="307959"/>
    <lineage>
        <taxon>Eukaryota</taxon>
        <taxon>Metazoa</taxon>
        <taxon>Chordata</taxon>
        <taxon>Craniata</taxon>
        <taxon>Vertebrata</taxon>
        <taxon>Euteleostomi</taxon>
        <taxon>Actinopterygii</taxon>
        <taxon>Neopterygii</taxon>
        <taxon>Teleostei</taxon>
        <taxon>Ostariophysi</taxon>
        <taxon>Cypriniformes</taxon>
        <taxon>Cyprinidae</taxon>
        <taxon>Cyprininae</taxon>
        <taxon>Sinocyclocheilus</taxon>
    </lineage>
</organism>